<dbReference type="PROSITE" id="PS50102">
    <property type="entry name" value="RRM"/>
    <property type="match status" value="1"/>
</dbReference>
<evidence type="ECO:0000256" key="4">
    <source>
        <dbReference type="SAM" id="MobiDB-lite"/>
    </source>
</evidence>
<dbReference type="Gene3D" id="1.25.40.630">
    <property type="match status" value="1"/>
</dbReference>
<evidence type="ECO:0000259" key="5">
    <source>
        <dbReference type="PROSITE" id="PS50102"/>
    </source>
</evidence>
<proteinExistence type="predicted"/>
<dbReference type="Gene3D" id="1.10.20.70">
    <property type="entry name" value="Transcription termination and cleavage factor, C-terminal domain"/>
    <property type="match status" value="1"/>
</dbReference>
<dbReference type="SUPFAM" id="SSF54928">
    <property type="entry name" value="RNA-binding domain, RBD"/>
    <property type="match status" value="1"/>
</dbReference>
<dbReference type="CDD" id="cd12398">
    <property type="entry name" value="RRM_CSTF2_RNA15_like"/>
    <property type="match status" value="1"/>
</dbReference>
<dbReference type="PANTHER" id="PTHR45735">
    <property type="entry name" value="CLEAVAGE STIMULATION FACTOR SUBUNIT 2"/>
    <property type="match status" value="1"/>
</dbReference>
<keyword evidence="2" id="KW-0539">Nucleus</keyword>
<feature type="region of interest" description="Disordered" evidence="4">
    <location>
        <begin position="209"/>
        <end position="239"/>
    </location>
</feature>
<dbReference type="InterPro" id="IPR000504">
    <property type="entry name" value="RRM_dom"/>
</dbReference>
<keyword evidence="7" id="KW-1185">Reference proteome</keyword>
<feature type="compositionally biased region" description="Polar residues" evidence="4">
    <location>
        <begin position="106"/>
        <end position="116"/>
    </location>
</feature>
<feature type="compositionally biased region" description="Pro residues" evidence="4">
    <location>
        <begin position="214"/>
        <end position="233"/>
    </location>
</feature>
<dbReference type="InterPro" id="IPR026896">
    <property type="entry name" value="CSTF_C"/>
</dbReference>
<accession>A0A0D2LD88</accession>
<feature type="domain" description="RRM" evidence="5">
    <location>
        <begin position="3"/>
        <end position="81"/>
    </location>
</feature>
<feature type="region of interest" description="Disordered" evidence="4">
    <location>
        <begin position="95"/>
        <end position="118"/>
    </location>
</feature>
<evidence type="ECO:0000313" key="7">
    <source>
        <dbReference type="Proteomes" id="UP000054270"/>
    </source>
</evidence>
<dbReference type="Pfam" id="PF00076">
    <property type="entry name" value="RRM_1"/>
    <property type="match status" value="1"/>
</dbReference>
<dbReference type="PANTHER" id="PTHR45735:SF2">
    <property type="entry name" value="CLEAVAGE STIMULATION FACTOR SUBUNIT 2"/>
    <property type="match status" value="1"/>
</dbReference>
<dbReference type="OrthoDB" id="272703at2759"/>
<dbReference type="InterPro" id="IPR025742">
    <property type="entry name" value="CSTF2_hinge"/>
</dbReference>
<evidence type="ECO:0000313" key="6">
    <source>
        <dbReference type="EMBL" id="KJA25357.1"/>
    </source>
</evidence>
<dbReference type="Proteomes" id="UP000054270">
    <property type="component" value="Unassembled WGS sequence"/>
</dbReference>
<keyword evidence="3" id="KW-0694">RNA-binding</keyword>
<dbReference type="GO" id="GO:0031124">
    <property type="term" value="P:mRNA 3'-end processing"/>
    <property type="evidence" value="ECO:0007669"/>
    <property type="project" value="InterPro"/>
</dbReference>
<evidence type="ECO:0000256" key="2">
    <source>
        <dbReference type="ARBA" id="ARBA00023242"/>
    </source>
</evidence>
<dbReference type="GO" id="GO:0003729">
    <property type="term" value="F:mRNA binding"/>
    <property type="evidence" value="ECO:0007669"/>
    <property type="project" value="TreeGrafter"/>
</dbReference>
<sequence>MSKVVFVGNVPYNMAEEQLINVFRSVGQVIGFRLVFDRDTAKPKGYGFCEFADHETALSAVRNLNNTDVGGRPLRIDLADSDPFLEGKTTVRGELLDSGFPGPSEPRSQWRTQGGRSSDPDAFLANVPTGIQVPKGASALDSISHTLASMQPNQLMEVLAQMKAFVINHPDQARQLLVKHPQLSYALFQALLLNKIVDSVILERMLASSRGGVAPPPPQQAPVRPPMGAPPPHMQQQQQYPPQQHYMQPMPPFPPQAVLQPQPMQPPPMAAPPPSAMFAHHPQHMPAQPPPMAQAAYYRPPPPMAPPAGQPMQQPMPAPAAPAAAVAAPEISEAQRTMLMQVLSLTPEQIDALADTEKSAIMQLRSRFMGTLGTT</sequence>
<evidence type="ECO:0000256" key="3">
    <source>
        <dbReference type="PROSITE-ProRule" id="PRU00176"/>
    </source>
</evidence>
<dbReference type="AlphaFoldDB" id="A0A0D2LD88"/>
<dbReference type="GO" id="GO:0005847">
    <property type="term" value="C:mRNA cleavage and polyadenylation specificity factor complex"/>
    <property type="evidence" value="ECO:0007669"/>
    <property type="project" value="TreeGrafter"/>
</dbReference>
<protein>
    <recommendedName>
        <fullName evidence="5">RRM domain-containing protein</fullName>
    </recommendedName>
</protein>
<evidence type="ECO:0000256" key="1">
    <source>
        <dbReference type="ARBA" id="ARBA00004123"/>
    </source>
</evidence>
<comment type="subcellular location">
    <subcellularLocation>
        <location evidence="1">Nucleus</location>
    </subcellularLocation>
</comment>
<dbReference type="InterPro" id="IPR038192">
    <property type="entry name" value="CSTF_C_sf"/>
</dbReference>
<name>A0A0D2LD88_HYPSF</name>
<reference evidence="7" key="1">
    <citation type="submission" date="2014-04" db="EMBL/GenBank/DDBJ databases">
        <title>Evolutionary Origins and Diversification of the Mycorrhizal Mutualists.</title>
        <authorList>
            <consortium name="DOE Joint Genome Institute"/>
            <consortium name="Mycorrhizal Genomics Consortium"/>
            <person name="Kohler A."/>
            <person name="Kuo A."/>
            <person name="Nagy L.G."/>
            <person name="Floudas D."/>
            <person name="Copeland A."/>
            <person name="Barry K.W."/>
            <person name="Cichocki N."/>
            <person name="Veneault-Fourrey C."/>
            <person name="LaButti K."/>
            <person name="Lindquist E.A."/>
            <person name="Lipzen A."/>
            <person name="Lundell T."/>
            <person name="Morin E."/>
            <person name="Murat C."/>
            <person name="Riley R."/>
            <person name="Ohm R."/>
            <person name="Sun H."/>
            <person name="Tunlid A."/>
            <person name="Henrissat B."/>
            <person name="Grigoriev I.V."/>
            <person name="Hibbett D.S."/>
            <person name="Martin F."/>
        </authorList>
    </citation>
    <scope>NUCLEOTIDE SEQUENCE [LARGE SCALE GENOMIC DNA]</scope>
    <source>
        <strain evidence="7">FD-334 SS-4</strain>
    </source>
</reference>
<gene>
    <name evidence="6" type="ORF">HYPSUDRAFT_182835</name>
</gene>
<organism evidence="6 7">
    <name type="scientific">Hypholoma sublateritium (strain FD-334 SS-4)</name>
    <dbReference type="NCBI Taxonomy" id="945553"/>
    <lineage>
        <taxon>Eukaryota</taxon>
        <taxon>Fungi</taxon>
        <taxon>Dikarya</taxon>
        <taxon>Basidiomycota</taxon>
        <taxon>Agaricomycotina</taxon>
        <taxon>Agaricomycetes</taxon>
        <taxon>Agaricomycetidae</taxon>
        <taxon>Agaricales</taxon>
        <taxon>Agaricineae</taxon>
        <taxon>Strophariaceae</taxon>
        <taxon>Hypholoma</taxon>
    </lineage>
</organism>
<dbReference type="OMA" id="CEPEDAP"/>
<dbReference type="SMART" id="SM00360">
    <property type="entry name" value="RRM"/>
    <property type="match status" value="1"/>
</dbReference>
<dbReference type="Gene3D" id="3.30.70.330">
    <property type="match status" value="1"/>
</dbReference>
<dbReference type="InterPro" id="IPR012677">
    <property type="entry name" value="Nucleotide-bd_a/b_plait_sf"/>
</dbReference>
<dbReference type="STRING" id="945553.A0A0D2LD88"/>
<dbReference type="InterPro" id="IPR035979">
    <property type="entry name" value="RBD_domain_sf"/>
</dbReference>
<dbReference type="Pfam" id="PF14327">
    <property type="entry name" value="CSTF2_hinge"/>
    <property type="match status" value="1"/>
</dbReference>
<dbReference type="Pfam" id="PF14304">
    <property type="entry name" value="CSTF_C"/>
    <property type="match status" value="1"/>
</dbReference>
<dbReference type="EMBL" id="KN817532">
    <property type="protein sequence ID" value="KJA25357.1"/>
    <property type="molecule type" value="Genomic_DNA"/>
</dbReference>